<feature type="compositionally biased region" description="Basic and acidic residues" evidence="1">
    <location>
        <begin position="1"/>
        <end position="15"/>
    </location>
</feature>
<accession>A0AAV8SYW3</accession>
<name>A0AAV8SYW3_9ROSI</name>
<feature type="compositionally biased region" description="Acidic residues" evidence="1">
    <location>
        <begin position="153"/>
        <end position="169"/>
    </location>
</feature>
<proteinExistence type="predicted"/>
<dbReference type="AlphaFoldDB" id="A0AAV8SYW3"/>
<reference evidence="2 3" key="1">
    <citation type="submission" date="2021-09" db="EMBL/GenBank/DDBJ databases">
        <title>Genomic insights and catalytic innovation underlie evolution of tropane alkaloids biosynthesis.</title>
        <authorList>
            <person name="Wang Y.-J."/>
            <person name="Tian T."/>
            <person name="Huang J.-P."/>
            <person name="Huang S.-X."/>
        </authorList>
    </citation>
    <scope>NUCLEOTIDE SEQUENCE [LARGE SCALE GENOMIC DNA]</scope>
    <source>
        <strain evidence="2">KIB-2018</strain>
        <tissue evidence="2">Leaf</tissue>
    </source>
</reference>
<organism evidence="2 3">
    <name type="scientific">Erythroxylum novogranatense</name>
    <dbReference type="NCBI Taxonomy" id="1862640"/>
    <lineage>
        <taxon>Eukaryota</taxon>
        <taxon>Viridiplantae</taxon>
        <taxon>Streptophyta</taxon>
        <taxon>Embryophyta</taxon>
        <taxon>Tracheophyta</taxon>
        <taxon>Spermatophyta</taxon>
        <taxon>Magnoliopsida</taxon>
        <taxon>eudicotyledons</taxon>
        <taxon>Gunneridae</taxon>
        <taxon>Pentapetalae</taxon>
        <taxon>rosids</taxon>
        <taxon>fabids</taxon>
        <taxon>Malpighiales</taxon>
        <taxon>Erythroxylaceae</taxon>
        <taxon>Erythroxylum</taxon>
    </lineage>
</organism>
<evidence type="ECO:0000313" key="3">
    <source>
        <dbReference type="Proteomes" id="UP001159364"/>
    </source>
</evidence>
<dbReference type="Proteomes" id="UP001159364">
    <property type="component" value="Linkage Group LG07"/>
</dbReference>
<keyword evidence="3" id="KW-1185">Reference proteome</keyword>
<gene>
    <name evidence="2" type="ORF">K2173_006763</name>
</gene>
<evidence type="ECO:0000256" key="1">
    <source>
        <dbReference type="SAM" id="MobiDB-lite"/>
    </source>
</evidence>
<evidence type="ECO:0000313" key="2">
    <source>
        <dbReference type="EMBL" id="KAJ8759243.1"/>
    </source>
</evidence>
<protein>
    <submittedName>
        <fullName evidence="2">Uncharacterized protein</fullName>
    </submittedName>
</protein>
<feature type="region of interest" description="Disordered" evidence="1">
    <location>
        <begin position="61"/>
        <end position="85"/>
    </location>
</feature>
<sequence>MKKTTREVREKRTKEEEEVDQLLQAAQDDLVLKLSVDSHMSRVDYFGLPDDLQRRFQALKSPSAPITNRSSSSSSTAVVAESDANVNSDQQVDNLLSRFAALKAPSSSSSSPITAVTTAESKIDFQEEEDKDEVEKIIQWAKDAARLDPSPQFDDDDDDDGITDDDDDDDKPKLN</sequence>
<feature type="region of interest" description="Disordered" evidence="1">
    <location>
        <begin position="1"/>
        <end position="20"/>
    </location>
</feature>
<comment type="caution">
    <text evidence="2">The sequence shown here is derived from an EMBL/GenBank/DDBJ whole genome shotgun (WGS) entry which is preliminary data.</text>
</comment>
<dbReference type="EMBL" id="JAIWQS010000007">
    <property type="protein sequence ID" value="KAJ8759243.1"/>
    <property type="molecule type" value="Genomic_DNA"/>
</dbReference>
<feature type="region of interest" description="Disordered" evidence="1">
    <location>
        <begin position="103"/>
        <end position="175"/>
    </location>
</feature>